<feature type="compositionally biased region" description="Basic and acidic residues" evidence="5">
    <location>
        <begin position="639"/>
        <end position="663"/>
    </location>
</feature>
<feature type="region of interest" description="Disordered" evidence="5">
    <location>
        <begin position="639"/>
        <end position="688"/>
    </location>
</feature>
<dbReference type="PANTHER" id="PTHR24039">
    <property type="entry name" value="FIBRILLIN-RELATED"/>
    <property type="match status" value="1"/>
</dbReference>
<evidence type="ECO:0000256" key="1">
    <source>
        <dbReference type="ARBA" id="ARBA00022536"/>
    </source>
</evidence>
<evidence type="ECO:0000256" key="3">
    <source>
        <dbReference type="ARBA" id="ARBA00022737"/>
    </source>
</evidence>
<keyword evidence="6" id="KW-1133">Transmembrane helix</keyword>
<keyword evidence="1" id="KW-0245">EGF-like domain</keyword>
<evidence type="ECO:0000256" key="4">
    <source>
        <dbReference type="ARBA" id="ARBA00023157"/>
    </source>
</evidence>
<dbReference type="PROSITE" id="PS01187">
    <property type="entry name" value="EGF_CA"/>
    <property type="match status" value="1"/>
</dbReference>
<evidence type="ECO:0000256" key="2">
    <source>
        <dbReference type="ARBA" id="ARBA00022729"/>
    </source>
</evidence>
<dbReference type="Gene3D" id="2.10.25.10">
    <property type="entry name" value="Laminin"/>
    <property type="match status" value="2"/>
</dbReference>
<sequence length="854" mass="91071">MSPAPALLFISLLCVAHASINCPRLSSTLSYTQSNAPRDISSILRVVVEKVNRELEGVIDVDVEWTGSELHRKVGKYDVTAKVTRRIKQAGGAMEESTDCFSVPFVINDDDECNLPVGHAMRHKCHESAFCVNTVGGYQCECRKPPASSSSEAWALSLLSSSCPLSATSDCCSTDDCKADFVCPVDPCGANGGSDCGAKSGAKCVSDVFEDGSGATYKCQCPSGLYGNGHVCNPGDSIPNPKVGFDGLPTEATRTANFCGCTKPSVDQCAGFPTCEAKNTACTIAADGKGPPTCECKPGYVDTPEHGCVDETPPTLKLRCDQNNDGVMKLKQGDNYEECAVDIMDDNAEDLARTLKIKYSEPLPSGCLRKMGSFTVNYSVATPWTDPPFQEVTRTVEVGDLDECKISSKQAQFYCPEAMPRCDVASGALCKNTIGSYTCECPKCTTGDGFLPISGLNPDDPLKPFNYNGGTGCVDSCKPELKLHGPNPRVFRVPKNNGLQGLTSKGKEVSSGFIKSDSGERNYDSEVKALIRGSGGLELCATKNNAATVTGKHCATASDTTPNGIIDLSDKIIVGDPVRSPKQPNMWRVPYNVVDSIGNRADTVWRDVVVEEMSFEEYEVTLRKDFDEEKRRAVEEAVAKATRKEKGDCEEKVRRLEEGERVKGGGRNSNKCAKCPPPPKCPDFDGKDDNGLRKELRACQSDLGDVKRSLTDRTNESGGGGRGGGGGDKTLASTLEEIFPLFLILMLGSSTLGLLVLVLQRAKSVLMGTSGVVRGKGDDERASNLAKSVTYHSPRHGTGSVSVNGSTAGTVQPQTPQSARSGVFSPGSVGSAKSMQSPASYNLSPITPSRMSKR</sequence>
<feature type="domain" description="EGF-like" evidence="8">
    <location>
        <begin position="294"/>
        <end position="308"/>
    </location>
</feature>
<dbReference type="PROSITE" id="PS01186">
    <property type="entry name" value="EGF_2"/>
    <property type="match status" value="1"/>
</dbReference>
<dbReference type="InterPro" id="IPR000152">
    <property type="entry name" value="EGF-type_Asp/Asn_hydroxyl_site"/>
</dbReference>
<dbReference type="SMART" id="SM00179">
    <property type="entry name" value="EGF_CA"/>
    <property type="match status" value="2"/>
</dbReference>
<evidence type="ECO:0000313" key="9">
    <source>
        <dbReference type="EMBL" id="GMI39822.1"/>
    </source>
</evidence>
<keyword evidence="10" id="KW-1185">Reference proteome</keyword>
<feature type="compositionally biased region" description="Gly residues" evidence="5">
    <location>
        <begin position="717"/>
        <end position="728"/>
    </location>
</feature>
<dbReference type="GO" id="GO:0005509">
    <property type="term" value="F:calcium ion binding"/>
    <property type="evidence" value="ECO:0007669"/>
    <property type="project" value="InterPro"/>
</dbReference>
<dbReference type="CDD" id="cd00054">
    <property type="entry name" value="EGF_CA"/>
    <property type="match status" value="1"/>
</dbReference>
<name>A0A9W7L9C7_9STRA</name>
<dbReference type="EMBL" id="BRYA01000112">
    <property type="protein sequence ID" value="GMI39822.1"/>
    <property type="molecule type" value="Genomic_DNA"/>
</dbReference>
<feature type="chain" id="PRO_5040840683" description="EGF-like domain-containing protein" evidence="7">
    <location>
        <begin position="19"/>
        <end position="854"/>
    </location>
</feature>
<evidence type="ECO:0000256" key="7">
    <source>
        <dbReference type="SAM" id="SignalP"/>
    </source>
</evidence>
<dbReference type="SMART" id="SM00181">
    <property type="entry name" value="EGF"/>
    <property type="match status" value="3"/>
</dbReference>
<organism evidence="9 10">
    <name type="scientific">Triparma columacea</name>
    <dbReference type="NCBI Taxonomy" id="722753"/>
    <lineage>
        <taxon>Eukaryota</taxon>
        <taxon>Sar</taxon>
        <taxon>Stramenopiles</taxon>
        <taxon>Ochrophyta</taxon>
        <taxon>Bolidophyceae</taxon>
        <taxon>Parmales</taxon>
        <taxon>Triparmaceae</taxon>
        <taxon>Triparma</taxon>
    </lineage>
</organism>
<feature type="transmembrane region" description="Helical" evidence="6">
    <location>
        <begin position="738"/>
        <end position="759"/>
    </location>
</feature>
<evidence type="ECO:0000256" key="6">
    <source>
        <dbReference type="SAM" id="Phobius"/>
    </source>
</evidence>
<feature type="signal peptide" evidence="7">
    <location>
        <begin position="1"/>
        <end position="18"/>
    </location>
</feature>
<dbReference type="OrthoDB" id="41109at2759"/>
<feature type="compositionally biased region" description="Polar residues" evidence="5">
    <location>
        <begin position="831"/>
        <end position="854"/>
    </location>
</feature>
<keyword evidence="2 7" id="KW-0732">Signal</keyword>
<proteinExistence type="predicted"/>
<feature type="region of interest" description="Disordered" evidence="5">
    <location>
        <begin position="788"/>
        <end position="854"/>
    </location>
</feature>
<evidence type="ECO:0000313" key="10">
    <source>
        <dbReference type="Proteomes" id="UP001165065"/>
    </source>
</evidence>
<reference evidence="10" key="1">
    <citation type="journal article" date="2023" name="Commun. Biol.">
        <title>Genome analysis of Parmales, the sister group of diatoms, reveals the evolutionary specialization of diatoms from phago-mixotrophs to photoautotrophs.</title>
        <authorList>
            <person name="Ban H."/>
            <person name="Sato S."/>
            <person name="Yoshikawa S."/>
            <person name="Yamada K."/>
            <person name="Nakamura Y."/>
            <person name="Ichinomiya M."/>
            <person name="Sato N."/>
            <person name="Blanc-Mathieu R."/>
            <person name="Endo H."/>
            <person name="Kuwata A."/>
            <person name="Ogata H."/>
        </authorList>
    </citation>
    <scope>NUCLEOTIDE SEQUENCE [LARGE SCALE GENOMIC DNA]</scope>
</reference>
<feature type="region of interest" description="Disordered" evidence="5">
    <location>
        <begin position="707"/>
        <end position="728"/>
    </location>
</feature>
<keyword evidence="3" id="KW-0677">Repeat</keyword>
<dbReference type="InterPro" id="IPR000742">
    <property type="entry name" value="EGF"/>
</dbReference>
<dbReference type="PROSITE" id="PS00010">
    <property type="entry name" value="ASX_HYDROXYL"/>
    <property type="match status" value="1"/>
</dbReference>
<feature type="compositionally biased region" description="Polar residues" evidence="5">
    <location>
        <begin position="799"/>
        <end position="820"/>
    </location>
</feature>
<keyword evidence="6" id="KW-0472">Membrane</keyword>
<evidence type="ECO:0000256" key="5">
    <source>
        <dbReference type="SAM" id="MobiDB-lite"/>
    </source>
</evidence>
<dbReference type="Proteomes" id="UP001165065">
    <property type="component" value="Unassembled WGS sequence"/>
</dbReference>
<gene>
    <name evidence="9" type="ORF">TrCOL_g3196</name>
</gene>
<keyword evidence="6" id="KW-0812">Transmembrane</keyword>
<protein>
    <recommendedName>
        <fullName evidence="8">EGF-like domain-containing protein</fullName>
    </recommendedName>
</protein>
<comment type="caution">
    <text evidence="9">The sequence shown here is derived from an EMBL/GenBank/DDBJ whole genome shotgun (WGS) entry which is preliminary data.</text>
</comment>
<dbReference type="AlphaFoldDB" id="A0A9W7L9C7"/>
<dbReference type="InterPro" id="IPR018097">
    <property type="entry name" value="EGF_Ca-bd_CS"/>
</dbReference>
<evidence type="ECO:0000259" key="8">
    <source>
        <dbReference type="PROSITE" id="PS01186"/>
    </source>
</evidence>
<accession>A0A9W7L9C7</accession>
<dbReference type="InterPro" id="IPR001881">
    <property type="entry name" value="EGF-like_Ca-bd_dom"/>
</dbReference>
<keyword evidence="4" id="KW-1015">Disulfide bond</keyword>